<gene>
    <name evidence="7" type="ORF">ABB05_07145</name>
</gene>
<dbReference type="AlphaFoldDB" id="A0A178A1Q5"/>
<keyword evidence="8" id="KW-1185">Reference proteome</keyword>
<evidence type="ECO:0000256" key="5">
    <source>
        <dbReference type="ARBA" id="ARBA00023136"/>
    </source>
</evidence>
<dbReference type="RefSeq" id="WP_057985777.1">
    <property type="nucleotide sequence ID" value="NZ_LDJR01000032.1"/>
</dbReference>
<evidence type="ECO:0000256" key="4">
    <source>
        <dbReference type="ARBA" id="ARBA00022989"/>
    </source>
</evidence>
<keyword evidence="4 6" id="KW-1133">Transmembrane helix</keyword>
<evidence type="ECO:0000313" key="8">
    <source>
        <dbReference type="Proteomes" id="UP000077881"/>
    </source>
</evidence>
<dbReference type="Proteomes" id="UP000077881">
    <property type="component" value="Unassembled WGS sequence"/>
</dbReference>
<keyword evidence="5 6" id="KW-0472">Membrane</keyword>
<accession>A0A178A1Q5</accession>
<keyword evidence="3 6" id="KW-0812">Transmembrane</keyword>
<evidence type="ECO:0000313" key="7">
    <source>
        <dbReference type="EMBL" id="OAK72998.1"/>
    </source>
</evidence>
<feature type="transmembrane region" description="Helical" evidence="6">
    <location>
        <begin position="122"/>
        <end position="141"/>
    </location>
</feature>
<keyword evidence="2" id="KW-1003">Cell membrane</keyword>
<evidence type="ECO:0000256" key="1">
    <source>
        <dbReference type="ARBA" id="ARBA00004651"/>
    </source>
</evidence>
<dbReference type="GO" id="GO:0005886">
    <property type="term" value="C:plasma membrane"/>
    <property type="evidence" value="ECO:0007669"/>
    <property type="project" value="UniProtKB-SubCell"/>
</dbReference>
<dbReference type="Pfam" id="PF09678">
    <property type="entry name" value="Caa3_CtaG"/>
    <property type="match status" value="1"/>
</dbReference>
<dbReference type="STRING" id="217031.ABB05_07145"/>
<feature type="transmembrane region" description="Helical" evidence="6">
    <location>
        <begin position="12"/>
        <end position="32"/>
    </location>
</feature>
<proteinExistence type="predicted"/>
<evidence type="ECO:0000256" key="2">
    <source>
        <dbReference type="ARBA" id="ARBA00022475"/>
    </source>
</evidence>
<feature type="transmembrane region" description="Helical" evidence="6">
    <location>
        <begin position="82"/>
        <end position="102"/>
    </location>
</feature>
<feature type="transmembrane region" description="Helical" evidence="6">
    <location>
        <begin position="147"/>
        <end position="167"/>
    </location>
</feature>
<dbReference type="InterPro" id="IPR014108">
    <property type="entry name" value="Caa3-assmbl_CtaG"/>
</dbReference>
<reference evidence="7 8" key="1">
    <citation type="submission" date="2015-05" db="EMBL/GenBank/DDBJ databases">
        <title>Comparison of genome.</title>
        <authorList>
            <person name="Zheng Z."/>
            <person name="Sun M."/>
        </authorList>
    </citation>
    <scope>NUCLEOTIDE SEQUENCE [LARGE SCALE GENOMIC DNA]</scope>
    <source>
        <strain evidence="7 8">G25-74</strain>
    </source>
</reference>
<dbReference type="InterPro" id="IPR019108">
    <property type="entry name" value="Caa3_assmbl_CtaG-rel"/>
</dbReference>
<dbReference type="EMBL" id="LDJR01000032">
    <property type="protein sequence ID" value="OAK72998.1"/>
    <property type="molecule type" value="Genomic_DNA"/>
</dbReference>
<dbReference type="NCBIfam" id="TIGR02737">
    <property type="entry name" value="caa3_CtaG"/>
    <property type="match status" value="1"/>
</dbReference>
<protein>
    <submittedName>
        <fullName evidence="7">Cytochrome C oxidase assembly protein</fullName>
    </submittedName>
</protein>
<name>A0A178A1Q5_9BACI</name>
<evidence type="ECO:0000256" key="3">
    <source>
        <dbReference type="ARBA" id="ARBA00022692"/>
    </source>
</evidence>
<sequence>MPLSIFGFRALWSPYFMIFILLIIASYFYITIKLRGNAPDREALKPKQAILFVIAMTLVYVTKGSPVDLMAHIMFTFHMFQMAFLYLVIPPILIVSIPNWVWKELIHNKWFHPIFKFMTKPLIALLVFNGIFSIYHIPVVMDAVKMNVFIHAGYTILLFVLALFLWWPLTNKLEEKYQIHGLKKVGYILADGILLLPACGMIIFAPTAMYATYTDGEMWLRAMELCVPSATLSGLSGSGLSPELFTNVAPKIDQQLGGVLMKVIQEIVLGYMLVKVFFAWYEKEKLEGEKINEAALLQHRPKHAD</sequence>
<comment type="subcellular location">
    <subcellularLocation>
        <location evidence="1">Cell membrane</location>
        <topology evidence="1">Multi-pass membrane protein</topology>
    </subcellularLocation>
</comment>
<comment type="caution">
    <text evidence="7">The sequence shown here is derived from an EMBL/GenBank/DDBJ whole genome shotgun (WGS) entry which is preliminary data.</text>
</comment>
<dbReference type="PATRIC" id="fig|217031.6.peg.1552"/>
<feature type="transmembrane region" description="Helical" evidence="6">
    <location>
        <begin position="188"/>
        <end position="213"/>
    </location>
</feature>
<evidence type="ECO:0000256" key="6">
    <source>
        <dbReference type="SAM" id="Phobius"/>
    </source>
</evidence>
<organism evidence="7 8">
    <name type="scientific">Lederbergia galactosidilytica</name>
    <dbReference type="NCBI Taxonomy" id="217031"/>
    <lineage>
        <taxon>Bacteria</taxon>
        <taxon>Bacillati</taxon>
        <taxon>Bacillota</taxon>
        <taxon>Bacilli</taxon>
        <taxon>Bacillales</taxon>
        <taxon>Bacillaceae</taxon>
        <taxon>Lederbergia</taxon>
    </lineage>
</organism>
<dbReference type="OrthoDB" id="128422at2"/>